<comment type="caution">
    <text evidence="3">The sequence shown here is derived from an EMBL/GenBank/DDBJ whole genome shotgun (WGS) entry which is preliminary data.</text>
</comment>
<feature type="coiled-coil region" evidence="1">
    <location>
        <begin position="161"/>
        <end position="195"/>
    </location>
</feature>
<accession>A0A565BK26</accession>
<sequence length="209" mass="23803">MRSSSPSSVPETHNSTNRRQLSQEELLQQPGREHCTPLHPTRIGLDVILSPDMLISKAILQIFKSQLEKTNGYTIANNGCDSALWSLVEGNAHKQKNKMVQDKVAEECLAAIEEDRQTQLTQLSQAGSNAEDLPRDDMNLIFEVGRLPELDQATSCSSYNPTHLEEEIERLNEQLNEERAERERKDNENKDFRARMKAFLETAYMGQDF</sequence>
<evidence type="ECO:0000313" key="4">
    <source>
        <dbReference type="Proteomes" id="UP000489600"/>
    </source>
</evidence>
<dbReference type="Proteomes" id="UP000489600">
    <property type="component" value="Unassembled WGS sequence"/>
</dbReference>
<evidence type="ECO:0000313" key="3">
    <source>
        <dbReference type="EMBL" id="VVB01980.1"/>
    </source>
</evidence>
<feature type="region of interest" description="Disordered" evidence="2">
    <location>
        <begin position="1"/>
        <end position="20"/>
    </location>
</feature>
<evidence type="ECO:0000256" key="1">
    <source>
        <dbReference type="SAM" id="Coils"/>
    </source>
</evidence>
<name>A0A565BK26_9BRAS</name>
<organism evidence="3 4">
    <name type="scientific">Arabis nemorensis</name>
    <dbReference type="NCBI Taxonomy" id="586526"/>
    <lineage>
        <taxon>Eukaryota</taxon>
        <taxon>Viridiplantae</taxon>
        <taxon>Streptophyta</taxon>
        <taxon>Embryophyta</taxon>
        <taxon>Tracheophyta</taxon>
        <taxon>Spermatophyta</taxon>
        <taxon>Magnoliopsida</taxon>
        <taxon>eudicotyledons</taxon>
        <taxon>Gunneridae</taxon>
        <taxon>Pentapetalae</taxon>
        <taxon>rosids</taxon>
        <taxon>malvids</taxon>
        <taxon>Brassicales</taxon>
        <taxon>Brassicaceae</taxon>
        <taxon>Arabideae</taxon>
        <taxon>Arabis</taxon>
    </lineage>
</organism>
<keyword evidence="1" id="KW-0175">Coiled coil</keyword>
<feature type="compositionally biased region" description="Polar residues" evidence="2">
    <location>
        <begin position="1"/>
        <end position="19"/>
    </location>
</feature>
<keyword evidence="4" id="KW-1185">Reference proteome</keyword>
<dbReference type="EMBL" id="CABITT030000004">
    <property type="protein sequence ID" value="VVB01980.1"/>
    <property type="molecule type" value="Genomic_DNA"/>
</dbReference>
<gene>
    <name evidence="3" type="ORF">ANE_LOCUS12424</name>
</gene>
<dbReference type="AlphaFoldDB" id="A0A565BK26"/>
<protein>
    <submittedName>
        <fullName evidence="3">Uncharacterized protein</fullName>
    </submittedName>
</protein>
<evidence type="ECO:0000256" key="2">
    <source>
        <dbReference type="SAM" id="MobiDB-lite"/>
    </source>
</evidence>
<proteinExistence type="predicted"/>
<reference evidence="3" key="1">
    <citation type="submission" date="2019-07" db="EMBL/GenBank/DDBJ databases">
        <authorList>
            <person name="Dittberner H."/>
        </authorList>
    </citation>
    <scope>NUCLEOTIDE SEQUENCE [LARGE SCALE GENOMIC DNA]</scope>
</reference>